<evidence type="ECO:0000256" key="3">
    <source>
        <dbReference type="ARBA" id="ARBA00022763"/>
    </source>
</evidence>
<dbReference type="GO" id="GO:0000076">
    <property type="term" value="P:DNA replication checkpoint signaling"/>
    <property type="evidence" value="ECO:0007669"/>
    <property type="project" value="UniProtKB-UniRule"/>
</dbReference>
<evidence type="ECO:0000256" key="4">
    <source>
        <dbReference type="ARBA" id="ARBA00022880"/>
    </source>
</evidence>
<comment type="similarity">
    <text evidence="2 7">Belongs to the CSM3 family.</text>
</comment>
<evidence type="ECO:0000256" key="8">
    <source>
        <dbReference type="SAM" id="MobiDB-lite"/>
    </source>
</evidence>
<feature type="domain" description="Chromosome segregation in meiosis protein 3" evidence="9">
    <location>
        <begin position="74"/>
        <end position="156"/>
    </location>
</feature>
<dbReference type="AlphaFoldDB" id="A0A177CMQ0"/>
<comment type="function">
    <text evidence="7">Plays an important role in the control of DNA replication and the maintenance of replication fork stability.</text>
</comment>
<dbReference type="Proteomes" id="UP000077069">
    <property type="component" value="Unassembled WGS sequence"/>
</dbReference>
<dbReference type="GO" id="GO:0043111">
    <property type="term" value="P:replication fork arrest"/>
    <property type="evidence" value="ECO:0007669"/>
    <property type="project" value="TreeGrafter"/>
</dbReference>
<accession>A0A177CMQ0</accession>
<evidence type="ECO:0000256" key="2">
    <source>
        <dbReference type="ARBA" id="ARBA00006075"/>
    </source>
</evidence>
<reference evidence="10 11" key="1">
    <citation type="submission" date="2016-05" db="EMBL/GenBank/DDBJ databases">
        <title>Comparative analysis of secretome profiles of manganese(II)-oxidizing ascomycete fungi.</title>
        <authorList>
            <consortium name="DOE Joint Genome Institute"/>
            <person name="Zeiner C.A."/>
            <person name="Purvine S.O."/>
            <person name="Zink E.M."/>
            <person name="Wu S."/>
            <person name="Pasa-Tolic L."/>
            <person name="Chaput D.L."/>
            <person name="Haridas S."/>
            <person name="Grigoriev I.V."/>
            <person name="Santelli C.M."/>
            <person name="Hansel C.M."/>
        </authorList>
    </citation>
    <scope>NUCLEOTIDE SEQUENCE [LARGE SCALE GENOMIC DNA]</scope>
    <source>
        <strain evidence="10 11">AP3s5-JAC2a</strain>
    </source>
</reference>
<evidence type="ECO:0000256" key="7">
    <source>
        <dbReference type="RuleBase" id="RU366049"/>
    </source>
</evidence>
<feature type="region of interest" description="Disordered" evidence="8">
    <location>
        <begin position="197"/>
        <end position="240"/>
    </location>
</feature>
<keyword evidence="6 7" id="KW-0131">Cell cycle</keyword>
<dbReference type="GO" id="GO:0031297">
    <property type="term" value="P:replication fork processing"/>
    <property type="evidence" value="ECO:0007669"/>
    <property type="project" value="UniProtKB-UniRule"/>
</dbReference>
<feature type="region of interest" description="Disordered" evidence="8">
    <location>
        <begin position="33"/>
        <end position="60"/>
    </location>
</feature>
<dbReference type="GO" id="GO:0006974">
    <property type="term" value="P:DNA damage response"/>
    <property type="evidence" value="ECO:0007669"/>
    <property type="project" value="UniProtKB-KW"/>
</dbReference>
<gene>
    <name evidence="10" type="ORF">CC84DRAFT_1140625</name>
</gene>
<sequence>MAAAAAIPSTNDIPDDDELDAILNGTLNGQDIFNISNPELQTQPSRPSKPTADDSGLGIDEEIKVVKKREPIPKLDDNRLLSDPGIPKLRRISKERLKFKGKGHEYGDIARMLNMYQFWLDELYPRAKFADGLAMIEKLGHSKRVQMMRKEWIDEGKPKHNAREDEDEDVVEVDNANEFVQRVDDLMEDVQGEITRSIEEDARRSVANGARGASAPPGEPDEDELDTLLAGDPAPVLPPTAAAVNTATNVEDDDPFADAMDAMADMDGMW</sequence>
<dbReference type="PANTHER" id="PTHR13220">
    <property type="entry name" value="TIMELESS INTERACTING-RELATED"/>
    <property type="match status" value="1"/>
</dbReference>
<dbReference type="InterPro" id="IPR040038">
    <property type="entry name" value="TIPIN/Csm3/Swi3"/>
</dbReference>
<dbReference type="EMBL" id="KV441550">
    <property type="protein sequence ID" value="OAG08150.1"/>
    <property type="molecule type" value="Genomic_DNA"/>
</dbReference>
<protein>
    <recommendedName>
        <fullName evidence="7">Chromosome segregation in meiosis protein</fullName>
    </recommendedName>
</protein>
<evidence type="ECO:0000313" key="10">
    <source>
        <dbReference type="EMBL" id="OAG08150.1"/>
    </source>
</evidence>
<comment type="subcellular location">
    <subcellularLocation>
        <location evidence="1 7">Nucleus</location>
    </subcellularLocation>
</comment>
<dbReference type="STRING" id="1460663.A0A177CMQ0"/>
<dbReference type="Pfam" id="PF07962">
    <property type="entry name" value="Swi3"/>
    <property type="match status" value="1"/>
</dbReference>
<dbReference type="GeneID" id="28759778"/>
<keyword evidence="5 7" id="KW-0539">Nucleus</keyword>
<evidence type="ECO:0000259" key="9">
    <source>
        <dbReference type="Pfam" id="PF07962"/>
    </source>
</evidence>
<feature type="compositionally biased region" description="Polar residues" evidence="8">
    <location>
        <begin position="33"/>
        <end position="48"/>
    </location>
</feature>
<dbReference type="InterPro" id="IPR012923">
    <property type="entry name" value="Csm3"/>
</dbReference>
<dbReference type="RefSeq" id="XP_018038515.1">
    <property type="nucleotide sequence ID" value="XM_018176292.1"/>
</dbReference>
<proteinExistence type="inferred from homology"/>
<evidence type="ECO:0000256" key="6">
    <source>
        <dbReference type="ARBA" id="ARBA00023306"/>
    </source>
</evidence>
<organism evidence="10 11">
    <name type="scientific">Paraphaeosphaeria sporulosa</name>
    <dbReference type="NCBI Taxonomy" id="1460663"/>
    <lineage>
        <taxon>Eukaryota</taxon>
        <taxon>Fungi</taxon>
        <taxon>Dikarya</taxon>
        <taxon>Ascomycota</taxon>
        <taxon>Pezizomycotina</taxon>
        <taxon>Dothideomycetes</taxon>
        <taxon>Pleosporomycetidae</taxon>
        <taxon>Pleosporales</taxon>
        <taxon>Massarineae</taxon>
        <taxon>Didymosphaeriaceae</taxon>
        <taxon>Paraphaeosphaeria</taxon>
    </lineage>
</organism>
<keyword evidence="11" id="KW-1185">Reference proteome</keyword>
<evidence type="ECO:0000313" key="11">
    <source>
        <dbReference type="Proteomes" id="UP000077069"/>
    </source>
</evidence>
<keyword evidence="3 7" id="KW-0227">DNA damage</keyword>
<dbReference type="OrthoDB" id="437078at2759"/>
<dbReference type="GO" id="GO:0031298">
    <property type="term" value="C:replication fork protection complex"/>
    <property type="evidence" value="ECO:0007669"/>
    <property type="project" value="TreeGrafter"/>
</dbReference>
<keyword evidence="4" id="KW-0236">DNA replication inhibitor</keyword>
<evidence type="ECO:0000256" key="5">
    <source>
        <dbReference type="ARBA" id="ARBA00023242"/>
    </source>
</evidence>
<name>A0A177CMQ0_9PLEO</name>
<evidence type="ECO:0000256" key="1">
    <source>
        <dbReference type="ARBA" id="ARBA00004123"/>
    </source>
</evidence>
<dbReference type="GO" id="GO:0003677">
    <property type="term" value="F:DNA binding"/>
    <property type="evidence" value="ECO:0007669"/>
    <property type="project" value="TreeGrafter"/>
</dbReference>
<feature type="region of interest" description="Disordered" evidence="8">
    <location>
        <begin position="1"/>
        <end position="21"/>
    </location>
</feature>
<dbReference type="PANTHER" id="PTHR13220:SF11">
    <property type="entry name" value="TIMELESS-INTERACTING PROTEIN"/>
    <property type="match status" value="1"/>
</dbReference>
<dbReference type="InParanoid" id="A0A177CMQ0"/>